<dbReference type="InterPro" id="IPR051446">
    <property type="entry name" value="HTH_trans_reg/aminotransferase"/>
</dbReference>
<dbReference type="SUPFAM" id="SSF46785">
    <property type="entry name" value="Winged helix' DNA-binding domain"/>
    <property type="match status" value="1"/>
</dbReference>
<evidence type="ECO:0000313" key="8">
    <source>
        <dbReference type="Proteomes" id="UP000199628"/>
    </source>
</evidence>
<dbReference type="SUPFAM" id="SSF53383">
    <property type="entry name" value="PLP-dependent transferases"/>
    <property type="match status" value="1"/>
</dbReference>
<protein>
    <submittedName>
        <fullName evidence="7">Transcriptional regulator, GntR family</fullName>
    </submittedName>
</protein>
<evidence type="ECO:0000256" key="4">
    <source>
        <dbReference type="ARBA" id="ARBA00023125"/>
    </source>
</evidence>
<dbReference type="InterPro" id="IPR036388">
    <property type="entry name" value="WH-like_DNA-bd_sf"/>
</dbReference>
<dbReference type="PANTHER" id="PTHR46577:SF1">
    <property type="entry name" value="HTH-TYPE TRANSCRIPTIONAL REGULATORY PROTEIN GABR"/>
    <property type="match status" value="1"/>
</dbReference>
<dbReference type="PANTHER" id="PTHR46577">
    <property type="entry name" value="HTH-TYPE TRANSCRIPTIONAL REGULATORY PROTEIN GABR"/>
    <property type="match status" value="1"/>
</dbReference>
<dbReference type="EMBL" id="FMZV01000004">
    <property type="protein sequence ID" value="SDC97685.1"/>
    <property type="molecule type" value="Genomic_DNA"/>
</dbReference>
<evidence type="ECO:0000256" key="1">
    <source>
        <dbReference type="ARBA" id="ARBA00005384"/>
    </source>
</evidence>
<gene>
    <name evidence="7" type="ORF">SAMN04488239_104280</name>
</gene>
<keyword evidence="8" id="KW-1185">Reference proteome</keyword>
<dbReference type="PRINTS" id="PR00035">
    <property type="entry name" value="HTHGNTR"/>
</dbReference>
<feature type="domain" description="HTH gntR-type" evidence="6">
    <location>
        <begin position="17"/>
        <end position="85"/>
    </location>
</feature>
<dbReference type="Pfam" id="PF00392">
    <property type="entry name" value="GntR"/>
    <property type="match status" value="1"/>
</dbReference>
<dbReference type="GO" id="GO:0003700">
    <property type="term" value="F:DNA-binding transcription factor activity"/>
    <property type="evidence" value="ECO:0007669"/>
    <property type="project" value="InterPro"/>
</dbReference>
<dbReference type="GO" id="GO:0003677">
    <property type="term" value="F:DNA binding"/>
    <property type="evidence" value="ECO:0007669"/>
    <property type="project" value="UniProtKB-KW"/>
</dbReference>
<evidence type="ECO:0000256" key="3">
    <source>
        <dbReference type="ARBA" id="ARBA00023015"/>
    </source>
</evidence>
<keyword evidence="2" id="KW-0663">Pyridoxal phosphate</keyword>
<dbReference type="InterPro" id="IPR015421">
    <property type="entry name" value="PyrdxlP-dep_Trfase_major"/>
</dbReference>
<proteinExistence type="inferred from homology"/>
<keyword evidence="3" id="KW-0805">Transcription regulation</keyword>
<evidence type="ECO:0000256" key="5">
    <source>
        <dbReference type="ARBA" id="ARBA00023163"/>
    </source>
</evidence>
<evidence type="ECO:0000259" key="6">
    <source>
        <dbReference type="PROSITE" id="PS50949"/>
    </source>
</evidence>
<dbReference type="InterPro" id="IPR004839">
    <property type="entry name" value="Aminotransferase_I/II_large"/>
</dbReference>
<dbReference type="SMART" id="SM00345">
    <property type="entry name" value="HTH_GNTR"/>
    <property type="match status" value="1"/>
</dbReference>
<dbReference type="Gene3D" id="1.10.10.10">
    <property type="entry name" value="Winged helix-like DNA-binding domain superfamily/Winged helix DNA-binding domain"/>
    <property type="match status" value="1"/>
</dbReference>
<dbReference type="Proteomes" id="UP000199628">
    <property type="component" value="Unassembled WGS sequence"/>
</dbReference>
<dbReference type="Gene3D" id="3.40.640.10">
    <property type="entry name" value="Type I PLP-dependent aspartate aminotransferase-like (Major domain)"/>
    <property type="match status" value="1"/>
</dbReference>
<dbReference type="InterPro" id="IPR036390">
    <property type="entry name" value="WH_DNA-bd_sf"/>
</dbReference>
<reference evidence="8" key="1">
    <citation type="submission" date="2016-10" db="EMBL/GenBank/DDBJ databases">
        <authorList>
            <person name="Varghese N."/>
            <person name="Submissions S."/>
        </authorList>
    </citation>
    <scope>NUCLEOTIDE SEQUENCE [LARGE SCALE GENOMIC DNA]</scope>
    <source>
        <strain evidence="8">CGMCC 1.9108</strain>
    </source>
</reference>
<organism evidence="7 8">
    <name type="scientific">Ruegeria marina</name>
    <dbReference type="NCBI Taxonomy" id="639004"/>
    <lineage>
        <taxon>Bacteria</taxon>
        <taxon>Pseudomonadati</taxon>
        <taxon>Pseudomonadota</taxon>
        <taxon>Alphaproteobacteria</taxon>
        <taxon>Rhodobacterales</taxon>
        <taxon>Roseobacteraceae</taxon>
        <taxon>Ruegeria</taxon>
    </lineage>
</organism>
<dbReference type="RefSeq" id="WP_093029585.1">
    <property type="nucleotide sequence ID" value="NZ_FMZV01000004.1"/>
</dbReference>
<dbReference type="InterPro" id="IPR015424">
    <property type="entry name" value="PyrdxlP-dep_Trfase"/>
</dbReference>
<dbReference type="OrthoDB" id="9808770at2"/>
<dbReference type="GO" id="GO:0030170">
    <property type="term" value="F:pyridoxal phosphate binding"/>
    <property type="evidence" value="ECO:0007669"/>
    <property type="project" value="InterPro"/>
</dbReference>
<sequence length="466" mass="50680">MTQTSWPAISIDRNDPLPVFEQICAAIRSRAVNGQLPAGSKMPPTRALAAELGVSRSTVITAYDQLVAEGYLSARQGSGHVVCAMGEVEMTARPPIRSAPAPQAPPGPRPFAAGTPDMRLFPYRQWAKTVARLCRTNPQAMFSTGDSFGNPALREAIVAHLRDWRGIDTAPHQVIITAGATDALELCMRTLTGPGDAVALETPGYPPLHAFSAAQGLQTVLLPIDDEGATLPARDRAAKLAILTPSHQYPLGGAMSPSRRRAFVNWAQTTGGWIVEDDYDSEFRYAGRPIPAMAGGDRLGRTIYVGSFSKIFSNALRLGYLVVPVPLAGRFRATLNRFGLRAGSMPQQVLAEFMASGEFYRHLRRVRRIYTERRRYLFDRLARDFESFGRAVDHHAGMQAVLHLRDGYQDTEISALAEGQGITIEPLSRYAAGSSGANGLVLGFCAFSETEMQPALDRLLGLLVKM</sequence>
<accession>A0A1G6R0W0</accession>
<evidence type="ECO:0000256" key="2">
    <source>
        <dbReference type="ARBA" id="ARBA00022898"/>
    </source>
</evidence>
<dbReference type="AlphaFoldDB" id="A0A1G6R0W0"/>
<dbReference type="Pfam" id="PF00155">
    <property type="entry name" value="Aminotran_1_2"/>
    <property type="match status" value="1"/>
</dbReference>
<dbReference type="STRING" id="639004.SAMN04488239_104280"/>
<keyword evidence="4" id="KW-0238">DNA-binding</keyword>
<dbReference type="CDD" id="cd00609">
    <property type="entry name" value="AAT_like"/>
    <property type="match status" value="1"/>
</dbReference>
<dbReference type="CDD" id="cd07377">
    <property type="entry name" value="WHTH_GntR"/>
    <property type="match status" value="1"/>
</dbReference>
<keyword evidence="5" id="KW-0804">Transcription</keyword>
<name>A0A1G6R0W0_9RHOB</name>
<dbReference type="InterPro" id="IPR000524">
    <property type="entry name" value="Tscrpt_reg_HTH_GntR"/>
</dbReference>
<dbReference type="PROSITE" id="PS50949">
    <property type="entry name" value="HTH_GNTR"/>
    <property type="match status" value="1"/>
</dbReference>
<evidence type="ECO:0000313" key="7">
    <source>
        <dbReference type="EMBL" id="SDC97685.1"/>
    </source>
</evidence>
<comment type="similarity">
    <text evidence="1">In the C-terminal section; belongs to the class-I pyridoxal-phosphate-dependent aminotransferase family.</text>
</comment>